<dbReference type="InterPro" id="IPR011250">
    <property type="entry name" value="OMP/PagP_B-barrel"/>
</dbReference>
<keyword evidence="1" id="KW-0378">Hydrolase</keyword>
<organism evidence="5 6">
    <name type="scientific">Pseudomonas saudiphocaensis</name>
    <dbReference type="NCBI Taxonomy" id="1499686"/>
    <lineage>
        <taxon>Bacteria</taxon>
        <taxon>Pseudomonadati</taxon>
        <taxon>Pseudomonadota</taxon>
        <taxon>Gammaproteobacteria</taxon>
        <taxon>Pseudomonadales</taxon>
        <taxon>Pseudomonadaceae</taxon>
        <taxon>Pseudomonas</taxon>
    </lineage>
</organism>
<dbReference type="Pfam" id="PF09411">
    <property type="entry name" value="PagL"/>
    <property type="match status" value="1"/>
</dbReference>
<dbReference type="HOGENOM" id="CLU_093405_1_0_6"/>
<dbReference type="EC" id="3.1.1.77" evidence="1"/>
<comment type="catalytic activity">
    <reaction evidence="1">
        <text>a 3-(acyloxy)acyl derivative of bacterial toxin + H2O = a 3-hydroxyacyl derivative of bacterial toxin + a fatty acid + H(+)</text>
        <dbReference type="Rhea" id="RHEA:12032"/>
        <dbReference type="ChEBI" id="CHEBI:15377"/>
        <dbReference type="ChEBI" id="CHEBI:15378"/>
        <dbReference type="ChEBI" id="CHEBI:28868"/>
        <dbReference type="ChEBI" id="CHEBI:136853"/>
        <dbReference type="ChEBI" id="CHEBI:140675"/>
        <dbReference type="EC" id="3.1.1.77"/>
    </reaction>
</comment>
<feature type="chain" id="PRO_5001741149" description="Lipid A deacylase" evidence="4">
    <location>
        <begin position="24"/>
        <end position="172"/>
    </location>
</feature>
<sequence length="172" mass="18730">MKKLISLAVVAAVSLGQVAAVHALDLTAAVGRTGESTSTFRLGAQFDFNRSWFQSSVGRLTGYWDVGYTYWEGDKTSTNHSISLAPVFVYEFAGESVKPYVELGIGVAAFENTKVEDKDLGSSFQFEDRIGAGLRFAGGHELGLRAIHYSNAGIKSPNDGIETYSLHYRMSF</sequence>
<evidence type="ECO:0000313" key="5">
    <source>
        <dbReference type="EMBL" id="CDZ92750.1"/>
    </source>
</evidence>
<evidence type="ECO:0000256" key="1">
    <source>
        <dbReference type="PIRNR" id="PIRNR029681"/>
    </source>
</evidence>
<evidence type="ECO:0000256" key="3">
    <source>
        <dbReference type="PIRSR" id="PIRSR029681-2"/>
    </source>
</evidence>
<proteinExistence type="inferred from homology"/>
<dbReference type="InterPro" id="IPR018550">
    <property type="entry name" value="Lipid-A_deacylase-rel"/>
</dbReference>
<evidence type="ECO:0000256" key="4">
    <source>
        <dbReference type="SAM" id="SignalP"/>
    </source>
</evidence>
<evidence type="ECO:0000256" key="2">
    <source>
        <dbReference type="PIRSR" id="PIRSR029681-1"/>
    </source>
</evidence>
<dbReference type="Proteomes" id="UP000053902">
    <property type="component" value="Unassembled WGS sequence"/>
</dbReference>
<dbReference type="OrthoDB" id="9797122at2"/>
<gene>
    <name evidence="5" type="ORF">BN1079_00017</name>
</gene>
<comment type="subunit">
    <text evidence="1">Homodimer.</text>
</comment>
<feature type="active site" description="Charge relay system" evidence="2">
    <location>
        <position position="150"/>
    </location>
</feature>
<dbReference type="RefSeq" id="WP_037021464.1">
    <property type="nucleotide sequence ID" value="NZ_CCSF01000001.1"/>
</dbReference>
<comment type="subcellular location">
    <subcellularLocation>
        <location evidence="1">Cell outer membrane</location>
        <topology evidence="1">Multi-pass membrane protein</topology>
    </subcellularLocation>
</comment>
<accession>A0A078LN20</accession>
<keyword evidence="1" id="KW-0998">Cell outer membrane</keyword>
<dbReference type="GO" id="GO:0050528">
    <property type="term" value="F:acyloxyacyl hydrolase activity"/>
    <property type="evidence" value="ECO:0007669"/>
    <property type="project" value="UniProtKB-EC"/>
</dbReference>
<dbReference type="GO" id="GO:0009279">
    <property type="term" value="C:cell outer membrane"/>
    <property type="evidence" value="ECO:0007669"/>
    <property type="project" value="UniProtKB-SubCell"/>
</dbReference>
<dbReference type="SUPFAM" id="SSF56925">
    <property type="entry name" value="OMPA-like"/>
    <property type="match status" value="1"/>
</dbReference>
<protein>
    <recommendedName>
        <fullName evidence="1">Lipid A deacylase</fullName>
        <ecNumber evidence="1">3.1.1.77</ecNumber>
    </recommendedName>
    <alternativeName>
        <fullName evidence="1">LPS 3-O-deacylase</fullName>
    </alternativeName>
    <alternativeName>
        <fullName evidence="1">Outer membrane enzyme</fullName>
    </alternativeName>
</protein>
<dbReference type="STRING" id="1499686.BN1079_00017"/>
<dbReference type="eggNOG" id="COG3637">
    <property type="taxonomic scope" value="Bacteria"/>
</dbReference>
<feature type="active site" description="Charge relay system" evidence="2">
    <location>
        <position position="162"/>
    </location>
</feature>
<dbReference type="Gene3D" id="2.40.160.20">
    <property type="match status" value="1"/>
</dbReference>
<keyword evidence="6" id="KW-1185">Reference proteome</keyword>
<feature type="active site" description="Charge relay system" evidence="2">
    <location>
        <position position="148"/>
    </location>
</feature>
<comment type="function">
    <text evidence="1">Has lipid A 3-O-deacylase activity. Hydrolyzes the ester bond at the 3 position of lipid A, a bioactive component of lipopolysaccharide (LPS), thereby releasing the primary fatty acyl moiety.</text>
</comment>
<comment type="similarity">
    <text evidence="1">Belongs to the PagL family.</text>
</comment>
<keyword evidence="4" id="KW-0732">Signal</keyword>
<dbReference type="PIRSF" id="PIRSF029681">
    <property type="entry name" value="PagL"/>
    <property type="match status" value="1"/>
</dbReference>
<evidence type="ECO:0000313" key="6">
    <source>
        <dbReference type="Proteomes" id="UP000053902"/>
    </source>
</evidence>
<dbReference type="AlphaFoldDB" id="A0A078LN20"/>
<dbReference type="EMBL" id="CCSF01000001">
    <property type="protein sequence ID" value="CDZ92750.1"/>
    <property type="molecule type" value="Genomic_DNA"/>
</dbReference>
<keyword evidence="1" id="KW-0472">Membrane</keyword>
<feature type="site" description="Critical for activity" evidence="3">
    <location>
        <position position="151"/>
    </location>
</feature>
<feature type="signal peptide" evidence="4">
    <location>
        <begin position="1"/>
        <end position="23"/>
    </location>
</feature>
<name>A0A078LN20_9PSED</name>
<reference evidence="5 6" key="1">
    <citation type="submission" date="2014-07" db="EMBL/GenBank/DDBJ databases">
        <authorList>
            <person name="Urmite Genomes Urmite Genomes"/>
        </authorList>
    </citation>
    <scope>NUCLEOTIDE SEQUENCE [LARGE SCALE GENOMIC DNA]</scope>
    <source>
        <strain evidence="5 6">20_BN</strain>
    </source>
</reference>